<evidence type="ECO:0000259" key="5">
    <source>
        <dbReference type="PROSITE" id="PS50072"/>
    </source>
</evidence>
<dbReference type="GO" id="GO:0003755">
    <property type="term" value="F:peptidyl-prolyl cis-trans isomerase activity"/>
    <property type="evidence" value="ECO:0007669"/>
    <property type="project" value="UniProtKB-UniRule"/>
</dbReference>
<dbReference type="PANTHER" id="PTHR45625">
    <property type="entry name" value="PEPTIDYL-PROLYL CIS-TRANS ISOMERASE-RELATED"/>
    <property type="match status" value="1"/>
</dbReference>
<dbReference type="CDD" id="cd00317">
    <property type="entry name" value="cyclophilin"/>
    <property type="match status" value="1"/>
</dbReference>
<organism evidence="6 7">
    <name type="scientific">Zhenhengia yiwuensis</name>
    <dbReference type="NCBI Taxonomy" id="2763666"/>
    <lineage>
        <taxon>Bacteria</taxon>
        <taxon>Bacillati</taxon>
        <taxon>Bacillota</taxon>
        <taxon>Clostridia</taxon>
        <taxon>Lachnospirales</taxon>
        <taxon>Lachnospiraceae</taxon>
        <taxon>Zhenhengia</taxon>
    </lineage>
</organism>
<evidence type="ECO:0000256" key="2">
    <source>
        <dbReference type="ARBA" id="ARBA00023110"/>
    </source>
</evidence>
<dbReference type="EC" id="5.2.1.8" evidence="4"/>
<evidence type="ECO:0000256" key="3">
    <source>
        <dbReference type="ARBA" id="ARBA00023235"/>
    </source>
</evidence>
<accession>A0A926EIW2</accession>
<evidence type="ECO:0000313" key="6">
    <source>
        <dbReference type="EMBL" id="MBC8580394.1"/>
    </source>
</evidence>
<keyword evidence="3 4" id="KW-0413">Isomerase</keyword>
<proteinExistence type="inferred from homology"/>
<name>A0A926EIW2_9FIRM</name>
<dbReference type="Gene3D" id="2.40.100.10">
    <property type="entry name" value="Cyclophilin-like"/>
    <property type="match status" value="1"/>
</dbReference>
<dbReference type="PRINTS" id="PR00153">
    <property type="entry name" value="CSAPPISMRASE"/>
</dbReference>
<comment type="function">
    <text evidence="1 4">PPIases accelerate the folding of proteins. It catalyzes the cis-trans isomerization of proline imidic peptide bonds in oligopeptides.</text>
</comment>
<dbReference type="InterPro" id="IPR002130">
    <property type="entry name" value="Cyclophilin-type_PPIase_dom"/>
</dbReference>
<gene>
    <name evidence="6" type="ORF">H8718_12730</name>
</gene>
<sequence length="213" mass="24253">MKKVVFCLSIVSVLLFMFIMNKSIEISNWNADNHPIATVYLSNDTSFKVELYPEEAPNTVNNFIYLAQSHYYDGTKINRILPNYLIQAGDPIGNKKGFPGYYIKSECRYNGVNNRLKHKKGTLSMARSETFNTEGSQFFILLQDDWQLDGKYAAFGRIIEGMEYVVELGEAGVNVDYTPVKPIQIDTIKVENYEAVYEMPSVLSVQEVLAQDD</sequence>
<dbReference type="EMBL" id="JACRSY010000020">
    <property type="protein sequence ID" value="MBC8580394.1"/>
    <property type="molecule type" value="Genomic_DNA"/>
</dbReference>
<comment type="caution">
    <text evidence="6">The sequence shown here is derived from an EMBL/GenBank/DDBJ whole genome shotgun (WGS) entry which is preliminary data.</text>
</comment>
<dbReference type="Proteomes" id="UP000655830">
    <property type="component" value="Unassembled WGS sequence"/>
</dbReference>
<comment type="similarity">
    <text evidence="4">Belongs to the cyclophilin-type PPIase family.</text>
</comment>
<dbReference type="SUPFAM" id="SSF50891">
    <property type="entry name" value="Cyclophilin-like"/>
    <property type="match status" value="1"/>
</dbReference>
<keyword evidence="2 4" id="KW-0697">Rotamase</keyword>
<protein>
    <recommendedName>
        <fullName evidence="4">Peptidyl-prolyl cis-trans isomerase</fullName>
        <shortName evidence="4">PPIase</shortName>
        <ecNumber evidence="4">5.2.1.8</ecNumber>
    </recommendedName>
</protein>
<evidence type="ECO:0000256" key="1">
    <source>
        <dbReference type="ARBA" id="ARBA00002388"/>
    </source>
</evidence>
<reference evidence="6" key="1">
    <citation type="submission" date="2020-08" db="EMBL/GenBank/DDBJ databases">
        <title>Genome public.</title>
        <authorList>
            <person name="Liu C."/>
            <person name="Sun Q."/>
        </authorList>
    </citation>
    <scope>NUCLEOTIDE SEQUENCE</scope>
    <source>
        <strain evidence="6">NSJ-12</strain>
    </source>
</reference>
<dbReference type="InterPro" id="IPR044666">
    <property type="entry name" value="Cyclophilin_A-like"/>
</dbReference>
<comment type="catalytic activity">
    <reaction evidence="4">
        <text>[protein]-peptidylproline (omega=180) = [protein]-peptidylproline (omega=0)</text>
        <dbReference type="Rhea" id="RHEA:16237"/>
        <dbReference type="Rhea" id="RHEA-COMP:10747"/>
        <dbReference type="Rhea" id="RHEA-COMP:10748"/>
        <dbReference type="ChEBI" id="CHEBI:83833"/>
        <dbReference type="ChEBI" id="CHEBI:83834"/>
        <dbReference type="EC" id="5.2.1.8"/>
    </reaction>
</comment>
<dbReference type="RefSeq" id="WP_177669769.1">
    <property type="nucleotide sequence ID" value="NZ_JACRSY010000020.1"/>
</dbReference>
<evidence type="ECO:0000313" key="7">
    <source>
        <dbReference type="Proteomes" id="UP000655830"/>
    </source>
</evidence>
<dbReference type="InterPro" id="IPR029000">
    <property type="entry name" value="Cyclophilin-like_dom_sf"/>
</dbReference>
<dbReference type="AlphaFoldDB" id="A0A926EIW2"/>
<dbReference type="Pfam" id="PF00160">
    <property type="entry name" value="Pro_isomerase"/>
    <property type="match status" value="1"/>
</dbReference>
<dbReference type="PANTHER" id="PTHR45625:SF4">
    <property type="entry name" value="PEPTIDYLPROLYL ISOMERASE DOMAIN AND WD REPEAT-CONTAINING PROTEIN 1"/>
    <property type="match status" value="1"/>
</dbReference>
<evidence type="ECO:0000256" key="4">
    <source>
        <dbReference type="RuleBase" id="RU363019"/>
    </source>
</evidence>
<keyword evidence="7" id="KW-1185">Reference proteome</keyword>
<dbReference type="PROSITE" id="PS50072">
    <property type="entry name" value="CSA_PPIASE_2"/>
    <property type="match status" value="1"/>
</dbReference>
<feature type="domain" description="PPIase cyclophilin-type" evidence="5">
    <location>
        <begin position="49"/>
        <end position="190"/>
    </location>
</feature>